<name>A0A2W7NAW4_9BACT</name>
<dbReference type="InterPro" id="IPR025535">
    <property type="entry name" value="DUF4421"/>
</dbReference>
<dbReference type="Proteomes" id="UP000249239">
    <property type="component" value="Unassembled WGS sequence"/>
</dbReference>
<gene>
    <name evidence="2" type="ORF">LX69_03440</name>
</gene>
<evidence type="ECO:0000313" key="2">
    <source>
        <dbReference type="EMBL" id="PZX10146.1"/>
    </source>
</evidence>
<proteinExistence type="predicted"/>
<sequence>MAPMRPFIFITLTSLLCGTALAQTAQRIINYPRYIHTYARLGPSFMQFEVDHSDLSNDIEYRPNVSAEWNLGFYYSWFGLDVSFASSKKEMEQSDMPATKRFDLEAHYTLRRIMMDFTIKQYQGFYISNPQLFDPDRPVDAPLPFLPDLQTRTLSGNITYVLKPEKFSPNAAYHYTQAMRHPGGSWLLGAFISHSSISGDSTIVPQSLRDATQTRNNLSAISFTDIGISCGYAYLHTFYRKWFVTATFQPGLSYQQTLRQAVANGESSRDSGISLRSVIRLALGFNGDRIYGGIGTYLETAIVRAQQSRLSLNSGHLNVFLGYRINTDNWGFMKHVDRVLHPKSLRFLTGNPPQRN</sequence>
<evidence type="ECO:0000256" key="1">
    <source>
        <dbReference type="SAM" id="SignalP"/>
    </source>
</evidence>
<comment type="caution">
    <text evidence="2">The sequence shown here is derived from an EMBL/GenBank/DDBJ whole genome shotgun (WGS) entry which is preliminary data.</text>
</comment>
<dbReference type="Pfam" id="PF14391">
    <property type="entry name" value="DUF4421"/>
    <property type="match status" value="1"/>
</dbReference>
<keyword evidence="3" id="KW-1185">Reference proteome</keyword>
<dbReference type="RefSeq" id="WP_111447208.1">
    <property type="nucleotide sequence ID" value="NZ_QKZK01000059.1"/>
</dbReference>
<dbReference type="EMBL" id="QKZK01000059">
    <property type="protein sequence ID" value="PZX10146.1"/>
    <property type="molecule type" value="Genomic_DNA"/>
</dbReference>
<dbReference type="AlphaFoldDB" id="A0A2W7NAW4"/>
<evidence type="ECO:0000313" key="3">
    <source>
        <dbReference type="Proteomes" id="UP000249239"/>
    </source>
</evidence>
<feature type="signal peptide" evidence="1">
    <location>
        <begin position="1"/>
        <end position="22"/>
    </location>
</feature>
<accession>A0A2W7NAW4</accession>
<keyword evidence="1" id="KW-0732">Signal</keyword>
<feature type="chain" id="PRO_5015936829" evidence="1">
    <location>
        <begin position="23"/>
        <end position="356"/>
    </location>
</feature>
<organism evidence="2 3">
    <name type="scientific">Breznakibacter xylanolyticus</name>
    <dbReference type="NCBI Taxonomy" id="990"/>
    <lineage>
        <taxon>Bacteria</taxon>
        <taxon>Pseudomonadati</taxon>
        <taxon>Bacteroidota</taxon>
        <taxon>Bacteroidia</taxon>
        <taxon>Marinilabiliales</taxon>
        <taxon>Marinilabiliaceae</taxon>
        <taxon>Breznakibacter</taxon>
    </lineage>
</organism>
<protein>
    <submittedName>
        <fullName evidence="2">Uncharacterized protein DUF4421</fullName>
    </submittedName>
</protein>
<dbReference type="OrthoDB" id="669053at2"/>
<reference evidence="2 3" key="1">
    <citation type="submission" date="2018-06" db="EMBL/GenBank/DDBJ databases">
        <title>Genomic Encyclopedia of Archaeal and Bacterial Type Strains, Phase II (KMG-II): from individual species to whole genera.</title>
        <authorList>
            <person name="Goeker M."/>
        </authorList>
    </citation>
    <scope>NUCLEOTIDE SEQUENCE [LARGE SCALE GENOMIC DNA]</scope>
    <source>
        <strain evidence="2 3">DSM 6779</strain>
    </source>
</reference>